<name>A0A5C8JHE2_9BACT</name>
<sequence>MLTLTKEPNFIDAAYNKIEFSFNKSDYQVGDRAFCEIYRVNSTNISTILEAEGGQLITTLTANGRGDGNYTFDVSSVMQYAFAEFYRPDSRQFQRDTTSYVGYYIKAGRQTFNGTLQQKTYDYTSSVKFAMRAALDRTEAVEFNSYVTNYQTPVKFLSSSPNIMEVRTRQNSYLSFLLVDNTGFQDREVQLIADKYYKDGTSELHKIVFSNSISEGGVYIYNISPDYLEPDISKRIKLSSYEVYVDFKYNGSVDYYAQGYEQGRLDAVTFPNYRTPSCEINSEFLPEVDCSLLRNGYSRGYNEIATIFNAGSVKGYNDSRDGISFVDGCNGYSGLECEAYANGYERGYQNNQNDREYSWTGFDVGIAYAGLGNQYPNNTCPVGVTSYRCDYYKAGYKEGFDIGKAKYQEGFAAGQAAYNTGVTTEPICPVGSSYDECVAWENGYKQGYLVAQNLAIKLVATSMPTADSTYYLDDVIPLRWTETDTIHKVVVRFYYKDYSPDFEFYAQEQNNNGGYDFNYRALTSQNAQYPGMAYGETANAKFRVESKNNPAIFIETPVFKIVNATSDYINEYQQVAFDKGWADSYENKQSGCYLNNYDGTPPADLAAEYHQEWKRQYEDGWYNVDQFCAIPADAPGRLQ</sequence>
<proteinExistence type="predicted"/>
<organism evidence="1 2">
    <name type="scientific">Pontibacter qinzhouensis</name>
    <dbReference type="NCBI Taxonomy" id="2603253"/>
    <lineage>
        <taxon>Bacteria</taxon>
        <taxon>Pseudomonadati</taxon>
        <taxon>Bacteroidota</taxon>
        <taxon>Cytophagia</taxon>
        <taxon>Cytophagales</taxon>
        <taxon>Hymenobacteraceae</taxon>
        <taxon>Pontibacter</taxon>
    </lineage>
</organism>
<accession>A0A5C8JHE2</accession>
<dbReference type="OrthoDB" id="9825381at2"/>
<dbReference type="RefSeq" id="WP_147922912.1">
    <property type="nucleotide sequence ID" value="NZ_VRTY01000070.1"/>
</dbReference>
<dbReference type="Proteomes" id="UP000321926">
    <property type="component" value="Unassembled WGS sequence"/>
</dbReference>
<dbReference type="AlphaFoldDB" id="A0A5C8JHE2"/>
<dbReference type="EMBL" id="VRTY01000070">
    <property type="protein sequence ID" value="TXK36791.1"/>
    <property type="molecule type" value="Genomic_DNA"/>
</dbReference>
<gene>
    <name evidence="1" type="ORF">FVR03_16750</name>
</gene>
<comment type="caution">
    <text evidence="1">The sequence shown here is derived from an EMBL/GenBank/DDBJ whole genome shotgun (WGS) entry which is preliminary data.</text>
</comment>
<keyword evidence="2" id="KW-1185">Reference proteome</keyword>
<reference evidence="1 2" key="1">
    <citation type="submission" date="2019-08" db="EMBL/GenBank/DDBJ databases">
        <authorList>
            <person name="Shi S."/>
        </authorList>
    </citation>
    <scope>NUCLEOTIDE SEQUENCE [LARGE SCALE GENOMIC DNA]</scope>
    <source>
        <strain evidence="1 2">GY10130</strain>
    </source>
</reference>
<evidence type="ECO:0000313" key="1">
    <source>
        <dbReference type="EMBL" id="TXK36791.1"/>
    </source>
</evidence>
<protein>
    <submittedName>
        <fullName evidence="1">Uncharacterized protein</fullName>
    </submittedName>
</protein>
<evidence type="ECO:0000313" key="2">
    <source>
        <dbReference type="Proteomes" id="UP000321926"/>
    </source>
</evidence>